<dbReference type="PANTHER" id="PTHR42739">
    <property type="entry name" value="MALATE SYNTHASE G"/>
    <property type="match status" value="1"/>
</dbReference>
<dbReference type="Gene3D" id="2.170.170.11">
    <property type="entry name" value="Malate synthase G - maily-beta sub-domain"/>
    <property type="match status" value="1"/>
</dbReference>
<feature type="domain" description="Malate synthase G alpha-beta insertion" evidence="1">
    <location>
        <begin position="29"/>
        <end position="102"/>
    </location>
</feature>
<evidence type="ECO:0000313" key="3">
    <source>
        <dbReference type="Proteomes" id="UP001231616"/>
    </source>
</evidence>
<dbReference type="Pfam" id="PF20658">
    <property type="entry name" value="MSG_insertion"/>
    <property type="match status" value="1"/>
</dbReference>
<dbReference type="Proteomes" id="UP001231616">
    <property type="component" value="Unassembled WGS sequence"/>
</dbReference>
<evidence type="ECO:0000259" key="1">
    <source>
        <dbReference type="Pfam" id="PF20658"/>
    </source>
</evidence>
<sequence>MNTMTQQQQHSTDVHQLIQQEISQINQLNERHVQQVTAYSKGFLDKVCPLTEGSHQDVCQYEVYYQHLLAFFADGRKAGLKHPGQFVALCGRKSAPDAIVLNDHGRHIEISLTHGQCGLADAAGITDIQVELPEQSQWFSLLHGQQTRSADKCFTAPDGDDYHIG</sequence>
<dbReference type="InterPro" id="IPR006253">
    <property type="entry name" value="Malate_synthG"/>
</dbReference>
<accession>A0ABT9GWG7</accession>
<name>A0ABT9GWG7_9GAMM</name>
<reference evidence="2 3" key="1">
    <citation type="submission" date="2023-08" db="EMBL/GenBank/DDBJ databases">
        <authorList>
            <person name="Joshi A."/>
            <person name="Thite S."/>
        </authorList>
    </citation>
    <scope>NUCLEOTIDE SEQUENCE [LARGE SCALE GENOMIC DNA]</scope>
    <source>
        <strain evidence="2 3">AC40</strain>
    </source>
</reference>
<dbReference type="EMBL" id="JAUZVZ010000005">
    <property type="protein sequence ID" value="MDP4535395.1"/>
    <property type="molecule type" value="Genomic_DNA"/>
</dbReference>
<comment type="caution">
    <text evidence="2">The sequence shown here is derived from an EMBL/GenBank/DDBJ whole genome shotgun (WGS) entry which is preliminary data.</text>
</comment>
<dbReference type="SUPFAM" id="SSF51645">
    <property type="entry name" value="Malate synthase G"/>
    <property type="match status" value="1"/>
</dbReference>
<organism evidence="2 3">
    <name type="scientific">Alkalimonas collagenimarina</name>
    <dbReference type="NCBI Taxonomy" id="400390"/>
    <lineage>
        <taxon>Bacteria</taxon>
        <taxon>Pseudomonadati</taxon>
        <taxon>Pseudomonadota</taxon>
        <taxon>Gammaproteobacteria</taxon>
        <taxon>Alkalimonas</taxon>
    </lineage>
</organism>
<dbReference type="RefSeq" id="WP_305892665.1">
    <property type="nucleotide sequence ID" value="NZ_JAUZVZ010000005.1"/>
</dbReference>
<proteinExistence type="predicted"/>
<dbReference type="InterPro" id="IPR011076">
    <property type="entry name" value="Malate_synth_sf"/>
</dbReference>
<gene>
    <name evidence="2" type="ORF">Q3O60_04230</name>
</gene>
<keyword evidence="3" id="KW-1185">Reference proteome</keyword>
<protein>
    <submittedName>
        <fullName evidence="2">Malate synthase</fullName>
    </submittedName>
</protein>
<evidence type="ECO:0000313" key="2">
    <source>
        <dbReference type="EMBL" id="MDP4535395.1"/>
    </source>
</evidence>
<dbReference type="InterPro" id="IPR048357">
    <property type="entry name" value="MSG_insertion"/>
</dbReference>
<dbReference type="PANTHER" id="PTHR42739:SF1">
    <property type="entry name" value="MALATE SYNTHASE G"/>
    <property type="match status" value="1"/>
</dbReference>